<name>A0A5N4A9Z6_PHOPY</name>
<dbReference type="InterPro" id="IPR015943">
    <property type="entry name" value="WD40/YVTN_repeat-like_dom_sf"/>
</dbReference>
<evidence type="ECO:0000256" key="1">
    <source>
        <dbReference type="SAM" id="MobiDB-lite"/>
    </source>
</evidence>
<dbReference type="SUPFAM" id="SSF101908">
    <property type="entry name" value="Putative isomerase YbhE"/>
    <property type="match status" value="1"/>
</dbReference>
<feature type="region of interest" description="Disordered" evidence="1">
    <location>
        <begin position="240"/>
        <end position="274"/>
    </location>
</feature>
<dbReference type="Gene3D" id="2.130.10.10">
    <property type="entry name" value="YVTN repeat-like/Quinoprotein amine dehydrogenase"/>
    <property type="match status" value="1"/>
</dbReference>
<evidence type="ECO:0000313" key="2">
    <source>
        <dbReference type="EMBL" id="KAB0794078.1"/>
    </source>
</evidence>
<comment type="caution">
    <text evidence="2">The sequence shown here is derived from an EMBL/GenBank/DDBJ whole genome shotgun (WGS) entry which is preliminary data.</text>
</comment>
<dbReference type="EMBL" id="VVIM01000009">
    <property type="protein sequence ID" value="KAB0794078.1"/>
    <property type="molecule type" value="Genomic_DNA"/>
</dbReference>
<feature type="compositionally biased region" description="Basic and acidic residues" evidence="1">
    <location>
        <begin position="262"/>
        <end position="272"/>
    </location>
</feature>
<dbReference type="AlphaFoldDB" id="A0A5N4A9Z6"/>
<feature type="compositionally biased region" description="Basic and acidic residues" evidence="1">
    <location>
        <begin position="240"/>
        <end position="250"/>
    </location>
</feature>
<protein>
    <submittedName>
        <fullName evidence="2">Uncharacterized protein</fullName>
    </submittedName>
</protein>
<sequence>MMEGEVIAISDAESSGSLVLLNTNEQPSHISVSKENTSTSSQSYRKLKNSSMKYLNVQGASPSPRTKVSDWLLANYQASNIKVVPNSLPFFSDNKSSILVRQDYAKPHRSTLPDNSTSNSNYNENSKYNVISVTSSVCSSFPSNHKQTTELTKHTVLSKSVQSSSSCDTPPLENLKLSAANGTKSSSPANVEVPNKLELCEYLKLMNPKDLRAGGFKQNRRSVRVKNLAIMSQQRALERELNSVEEKKSTPDSSLQSISSKELPDKHTENVEKTSSCNVAVSVPTVQVPEITTTCVLRTKSRNRSRSCNVSENNAKLDVAPCQTNSSPIPNAKAVESLSSSNIRSTRRKDRLLKSPHSHLLKYLNTIPPTNFDEFYSTYLNDIKLPKMEKKKEIGKPSFNGPKYKPKKSKIINELKYKLRRKLRLNETTVKQKLRPTHERQKPNSKHQRRLKLYLRKRNLTKLRSRGKLREIGIKSVLLNHERLRKKIKRKTKLQAVAPVNCEEKDFRSANLIQNPITQVPEEPISPNKTELSAVRLLKLRSDIDLLKDLTPEHRKALFESKRFLFRANSNDNAEASTKTVPHCDIPAVPEHESVASAAQLQPEVSQSCAEDEEVDKLMNGNLKRVRGRDSAIQNAPTDFKEHCSRETESLKSSCSTSVSTGEDDADAPCSQEVLPTAYSHTETCSTHENDVRVENGSNNVDNQPEVMDITGIQCANVRSVHSIENNEAKVKSLHQCLTQTKKKPQTNCLTGKRTKTDRRVSQSYAIDLSVRNGAIMNAYYLDYNLVIVQELLVSFWTQTPLGNVLGAHDMWMPKGDTKRLVLGNGCLRQDSSDTVTVMDTSIAYFELWTKEHVSDRRERPVADIFVTIYLKLMGGAPDKKVLQLENIHGYANDVQYIVIKNFPVIVVSWNTIHDQLTSTVIHRYQLSSDYKTVVDITSMHAATHYISSLHNIEGSDTLIMGCGEDKITLWHLEDGYVVATMDLMSLFQQPRTLWATADRGFIFTLHNFNDGHLHLIATNSFDYSWKQLQVYKQESDYENLVGICIENGLVVAFYETGVVCWKAMSGELVLDSSCDDSIFLPFGKHIVIITNNRVQVRHVLEYLVTIDEDL</sequence>
<feature type="region of interest" description="Disordered" evidence="1">
    <location>
        <begin position="428"/>
        <end position="450"/>
    </location>
</feature>
<dbReference type="InParanoid" id="A0A5N4A9Z6"/>
<dbReference type="Proteomes" id="UP000327044">
    <property type="component" value="Unassembled WGS sequence"/>
</dbReference>
<gene>
    <name evidence="2" type="ORF">PPYR_13698</name>
</gene>
<accession>A0A5N4A9Z6</accession>
<keyword evidence="3" id="KW-1185">Reference proteome</keyword>
<organism evidence="2 3">
    <name type="scientific">Photinus pyralis</name>
    <name type="common">Common eastern firefly</name>
    <name type="synonym">Lampyris pyralis</name>
    <dbReference type="NCBI Taxonomy" id="7054"/>
    <lineage>
        <taxon>Eukaryota</taxon>
        <taxon>Metazoa</taxon>
        <taxon>Ecdysozoa</taxon>
        <taxon>Arthropoda</taxon>
        <taxon>Hexapoda</taxon>
        <taxon>Insecta</taxon>
        <taxon>Pterygota</taxon>
        <taxon>Neoptera</taxon>
        <taxon>Endopterygota</taxon>
        <taxon>Coleoptera</taxon>
        <taxon>Polyphaga</taxon>
        <taxon>Elateriformia</taxon>
        <taxon>Elateroidea</taxon>
        <taxon>Lampyridae</taxon>
        <taxon>Lampyrinae</taxon>
        <taxon>Photinus</taxon>
    </lineage>
</organism>
<evidence type="ECO:0000313" key="3">
    <source>
        <dbReference type="Proteomes" id="UP000327044"/>
    </source>
</evidence>
<proteinExistence type="predicted"/>
<dbReference type="OrthoDB" id="7853844at2759"/>
<reference evidence="2 3" key="1">
    <citation type="journal article" date="2018" name="Elife">
        <title>Firefly genomes illuminate parallel origins of bioluminescence in beetles.</title>
        <authorList>
            <person name="Fallon T.R."/>
            <person name="Lower S.E."/>
            <person name="Chang C.H."/>
            <person name="Bessho-Uehara M."/>
            <person name="Martin G.J."/>
            <person name="Bewick A.J."/>
            <person name="Behringer M."/>
            <person name="Debat H.J."/>
            <person name="Wong I."/>
            <person name="Day J.C."/>
            <person name="Suvorov A."/>
            <person name="Silva C.J."/>
            <person name="Stanger-Hall K.F."/>
            <person name="Hall D.W."/>
            <person name="Schmitz R.J."/>
            <person name="Nelson D.R."/>
            <person name="Lewis S.M."/>
            <person name="Shigenobu S."/>
            <person name="Bybee S.M."/>
            <person name="Larracuente A.M."/>
            <person name="Oba Y."/>
            <person name="Weng J.K."/>
        </authorList>
    </citation>
    <scope>NUCLEOTIDE SEQUENCE [LARGE SCALE GENOMIC DNA]</scope>
    <source>
        <strain evidence="2">1611_PpyrPB1</strain>
        <tissue evidence="2">Whole body</tissue>
    </source>
</reference>
<feature type="compositionally biased region" description="Polar residues" evidence="1">
    <location>
        <begin position="251"/>
        <end position="260"/>
    </location>
</feature>